<feature type="compositionally biased region" description="Polar residues" evidence="5">
    <location>
        <begin position="489"/>
        <end position="501"/>
    </location>
</feature>
<dbReference type="InterPro" id="IPR002014">
    <property type="entry name" value="VHS_dom"/>
</dbReference>
<sequence>MDSSRRAVESYWRSRMVDAATSDEDKVTPVYKLEEICELLRSSHVNIVKEISEFILKRLEHKSPIVKQKALRLIKYAAGKSGVEFRREMQRHSAAVRQLFHYRGQTDPLKGDALNKAVRDTAHEAISAIFSEENKPATTENLNKRIQGFGNTNFEMPSEDRKSFLSEVVGIGSASIKQGLSSFTQGHSLRKNDNGSYKSPNLRRSLTIENDHNDRYEPVQLRIETQGSFGVSKSTISGPWVQDSRVSNAETKNGGSSSSYTESKTREERLLETIVTSGGVRLQPTRDAIQVFLLEAAKLDALALSHALESKLQSPVWQVRMKAVCVLESILRKRDDEQFSIVASYFSENKDLVVRCTESPQSSLREKSIKVLSLLGGEQAGGLMGNSEKSVKAETMLFQMPDLIDTGDSNDFFETNDSTNEPIDQNTANLTTSTSHSIDDLFGDNYGDGGNSREQKTDDNPFADVSFHTSESREHVDDLFSGMTVDSKPGTNENHMTTNKNGAEPFDIFGSNSELTQEQGNHKMDVNDLMAGMSINENVSKMNQSGATSGLLPESVFTDSSNHSGYQLSNDALTSILSSQVTGMNANSIFPSGTMQQNIPPGFMLNPAFHTQHVNYGAMGNFLAHQQFLATMSNFQHLNNLNAQNLGVSHAVGTNGVGYSSALPDIFQSNYPNQAPSSLMNNSKKEETRAFDFISDHLAAARDPKRVA</sequence>
<keyword evidence="4" id="KW-0968">Cytoplasmic vesicle</keyword>
<evidence type="ECO:0000256" key="5">
    <source>
        <dbReference type="SAM" id="MobiDB-lite"/>
    </source>
</evidence>
<feature type="region of interest" description="Disordered" evidence="5">
    <location>
        <begin position="242"/>
        <end position="264"/>
    </location>
</feature>
<protein>
    <recommendedName>
        <fullName evidence="6">VHS domain-containing protein</fullName>
    </recommendedName>
</protein>
<dbReference type="CDD" id="cd03572">
    <property type="entry name" value="ENTH_like_Tepsin"/>
    <property type="match status" value="1"/>
</dbReference>
<comment type="subcellular location">
    <subcellularLocation>
        <location evidence="1">Cytoplasmic vesicle</location>
        <location evidence="1">Clathrin-coated vesicle</location>
    </subcellularLocation>
    <subcellularLocation>
        <location evidence="2">Golgi apparatus</location>
        <location evidence="2">trans-Golgi network</location>
    </subcellularLocation>
</comment>
<keyword evidence="3" id="KW-0333">Golgi apparatus</keyword>
<accession>A0ABQ9MJF9</accession>
<keyword evidence="8" id="KW-1185">Reference proteome</keyword>
<dbReference type="Gene3D" id="1.25.40.90">
    <property type="match status" value="1"/>
</dbReference>
<evidence type="ECO:0000256" key="4">
    <source>
        <dbReference type="ARBA" id="ARBA00023329"/>
    </source>
</evidence>
<proteinExistence type="predicted"/>
<reference evidence="7" key="1">
    <citation type="journal article" date="2023" name="Plant Biotechnol. J.">
        <title>Chromosome-level wild Hevea brasiliensis genome provides new tools for genomic-assisted breeding and valuable loci to elevate rubber yield.</title>
        <authorList>
            <person name="Cheng H."/>
            <person name="Song X."/>
            <person name="Hu Y."/>
            <person name="Wu T."/>
            <person name="Yang Q."/>
            <person name="An Z."/>
            <person name="Feng S."/>
            <person name="Deng Z."/>
            <person name="Wu W."/>
            <person name="Zeng X."/>
            <person name="Tu M."/>
            <person name="Wang X."/>
            <person name="Huang H."/>
        </authorList>
    </citation>
    <scope>NUCLEOTIDE SEQUENCE</scope>
    <source>
        <strain evidence="7">MT/VB/25A 57/8</strain>
    </source>
</reference>
<dbReference type="InterPro" id="IPR013809">
    <property type="entry name" value="ENTH"/>
</dbReference>
<dbReference type="EMBL" id="JARPOI010000006">
    <property type="protein sequence ID" value="KAJ9179226.1"/>
    <property type="molecule type" value="Genomic_DNA"/>
</dbReference>
<dbReference type="InterPro" id="IPR039273">
    <property type="entry name" value="TEPSIN"/>
</dbReference>
<feature type="region of interest" description="Disordered" evidence="5">
    <location>
        <begin position="417"/>
        <end position="460"/>
    </location>
</feature>
<evidence type="ECO:0000259" key="6">
    <source>
        <dbReference type="PROSITE" id="PS50179"/>
    </source>
</evidence>
<feature type="domain" description="VHS" evidence="6">
    <location>
        <begin position="20"/>
        <end position="89"/>
    </location>
</feature>
<dbReference type="InterPro" id="IPR008942">
    <property type="entry name" value="ENTH_VHS"/>
</dbReference>
<comment type="caution">
    <text evidence="7">The sequence shown here is derived from an EMBL/GenBank/DDBJ whole genome shotgun (WGS) entry which is preliminary data.</text>
</comment>
<evidence type="ECO:0000256" key="3">
    <source>
        <dbReference type="ARBA" id="ARBA00023034"/>
    </source>
</evidence>
<gene>
    <name evidence="7" type="ORF">P3X46_011036</name>
</gene>
<evidence type="ECO:0000256" key="2">
    <source>
        <dbReference type="ARBA" id="ARBA00004601"/>
    </source>
</evidence>
<dbReference type="InterPro" id="IPR035802">
    <property type="entry name" value="ENTH/VHS_tepsin"/>
</dbReference>
<feature type="compositionally biased region" description="Polar residues" evidence="5">
    <location>
        <begin position="417"/>
        <end position="436"/>
    </location>
</feature>
<feature type="compositionally biased region" description="Polar residues" evidence="5">
    <location>
        <begin position="244"/>
        <end position="262"/>
    </location>
</feature>
<feature type="region of interest" description="Disordered" evidence="5">
    <location>
        <begin position="484"/>
        <end position="505"/>
    </location>
</feature>
<evidence type="ECO:0000313" key="8">
    <source>
        <dbReference type="Proteomes" id="UP001174677"/>
    </source>
</evidence>
<dbReference type="InterPro" id="IPR016024">
    <property type="entry name" value="ARM-type_fold"/>
</dbReference>
<organism evidence="7 8">
    <name type="scientific">Hevea brasiliensis</name>
    <name type="common">Para rubber tree</name>
    <name type="synonym">Siphonia brasiliensis</name>
    <dbReference type="NCBI Taxonomy" id="3981"/>
    <lineage>
        <taxon>Eukaryota</taxon>
        <taxon>Viridiplantae</taxon>
        <taxon>Streptophyta</taxon>
        <taxon>Embryophyta</taxon>
        <taxon>Tracheophyta</taxon>
        <taxon>Spermatophyta</taxon>
        <taxon>Magnoliopsida</taxon>
        <taxon>eudicotyledons</taxon>
        <taxon>Gunneridae</taxon>
        <taxon>Pentapetalae</taxon>
        <taxon>rosids</taxon>
        <taxon>fabids</taxon>
        <taxon>Malpighiales</taxon>
        <taxon>Euphorbiaceae</taxon>
        <taxon>Crotonoideae</taxon>
        <taxon>Micrandreae</taxon>
        <taxon>Hevea</taxon>
    </lineage>
</organism>
<dbReference type="PANTHER" id="PTHR21514:SF0">
    <property type="entry name" value="AP-4 COMPLEX ACCESSORY SUBUNIT TEPSIN"/>
    <property type="match status" value="1"/>
</dbReference>
<dbReference type="PANTHER" id="PTHR21514">
    <property type="entry name" value="AP-4 COMPLEX ACCESSORY SUBUNIT TEPSIN"/>
    <property type="match status" value="1"/>
</dbReference>
<evidence type="ECO:0000256" key="1">
    <source>
        <dbReference type="ARBA" id="ARBA00004132"/>
    </source>
</evidence>
<name>A0ABQ9MJF9_HEVBR</name>
<dbReference type="Proteomes" id="UP001174677">
    <property type="component" value="Chromosome 6"/>
</dbReference>
<dbReference type="SUPFAM" id="SSF48371">
    <property type="entry name" value="ARM repeat"/>
    <property type="match status" value="1"/>
</dbReference>
<dbReference type="SMART" id="SM00288">
    <property type="entry name" value="VHS"/>
    <property type="match status" value="1"/>
</dbReference>
<dbReference type="PROSITE" id="PS50179">
    <property type="entry name" value="VHS"/>
    <property type="match status" value="1"/>
</dbReference>
<dbReference type="Pfam" id="PF01417">
    <property type="entry name" value="ENTH"/>
    <property type="match status" value="1"/>
</dbReference>
<evidence type="ECO:0000313" key="7">
    <source>
        <dbReference type="EMBL" id="KAJ9179226.1"/>
    </source>
</evidence>